<evidence type="ECO:0000313" key="1">
    <source>
        <dbReference type="EMBL" id="GFA58935.1"/>
    </source>
</evidence>
<organism evidence="1">
    <name type="scientific">Tanacetum cinerariifolium</name>
    <name type="common">Dalmatian daisy</name>
    <name type="synonym">Chrysanthemum cinerariifolium</name>
    <dbReference type="NCBI Taxonomy" id="118510"/>
    <lineage>
        <taxon>Eukaryota</taxon>
        <taxon>Viridiplantae</taxon>
        <taxon>Streptophyta</taxon>
        <taxon>Embryophyta</taxon>
        <taxon>Tracheophyta</taxon>
        <taxon>Spermatophyta</taxon>
        <taxon>Magnoliopsida</taxon>
        <taxon>eudicotyledons</taxon>
        <taxon>Gunneridae</taxon>
        <taxon>Pentapetalae</taxon>
        <taxon>asterids</taxon>
        <taxon>campanulids</taxon>
        <taxon>Asterales</taxon>
        <taxon>Asteraceae</taxon>
        <taxon>Asteroideae</taxon>
        <taxon>Anthemideae</taxon>
        <taxon>Anthemidinae</taxon>
        <taxon>Tanacetum</taxon>
    </lineage>
</organism>
<dbReference type="AlphaFoldDB" id="A0A699JUL9"/>
<comment type="caution">
    <text evidence="1">The sequence shown here is derived from an EMBL/GenBank/DDBJ whole genome shotgun (WGS) entry which is preliminary data.</text>
</comment>
<proteinExistence type="predicted"/>
<name>A0A699JUL9_TANCI</name>
<reference evidence="1" key="1">
    <citation type="journal article" date="2019" name="Sci. Rep.">
        <title>Draft genome of Tanacetum cinerariifolium, the natural source of mosquito coil.</title>
        <authorList>
            <person name="Yamashiro T."/>
            <person name="Shiraishi A."/>
            <person name="Satake H."/>
            <person name="Nakayama K."/>
        </authorList>
    </citation>
    <scope>NUCLEOTIDE SEQUENCE</scope>
</reference>
<sequence length="193" mass="20909">MGEPLSLDRVFDFPKDESEPHPAYDFFAPGPLLGYASNPNNNNWWLEANDYLLGELEAIANKPMVVPAIEEVAEPVAKAGEEQVVVPVVYMEEEQMAAPVMGMEEDLAGLFVTPPPVPAVQPPSVYVVGGPSIVATEGPSFPLPAPKLYVPPAVQVMVSKIVHAAYRWEQVGAQVEQGQKTATQRDETIAELT</sequence>
<gene>
    <name evidence="1" type="ORF">Tci_630907</name>
</gene>
<protein>
    <submittedName>
        <fullName evidence="1">Uncharacterized protein</fullName>
    </submittedName>
</protein>
<dbReference type="EMBL" id="BKCJ010450820">
    <property type="protein sequence ID" value="GFA58935.1"/>
    <property type="molecule type" value="Genomic_DNA"/>
</dbReference>
<accession>A0A699JUL9</accession>